<sequence>MYFANFKFKTNRIEVRLFGDTLFGVGGSTNGRSVVEQLASDTEMIKYCGPKVVRDGQVKVKPLIFVGDSKSSLCERVREDLDDEDENHRLRNAKDQRCFFDEDV</sequence>
<reference evidence="2" key="1">
    <citation type="submission" date="2022-11" db="UniProtKB">
        <authorList>
            <consortium name="WormBaseParasite"/>
        </authorList>
    </citation>
    <scope>IDENTIFICATION</scope>
</reference>
<dbReference type="Proteomes" id="UP000887579">
    <property type="component" value="Unplaced"/>
</dbReference>
<proteinExistence type="predicted"/>
<accession>A0AC34F5D2</accession>
<evidence type="ECO:0000313" key="2">
    <source>
        <dbReference type="WBParaSite" id="ES5_v2.g12399.t1"/>
    </source>
</evidence>
<evidence type="ECO:0000313" key="1">
    <source>
        <dbReference type="Proteomes" id="UP000887579"/>
    </source>
</evidence>
<dbReference type="WBParaSite" id="ES5_v2.g12399.t1">
    <property type="protein sequence ID" value="ES5_v2.g12399.t1"/>
    <property type="gene ID" value="ES5_v2.g12399"/>
</dbReference>
<organism evidence="1 2">
    <name type="scientific">Panagrolaimus sp. ES5</name>
    <dbReference type="NCBI Taxonomy" id="591445"/>
    <lineage>
        <taxon>Eukaryota</taxon>
        <taxon>Metazoa</taxon>
        <taxon>Ecdysozoa</taxon>
        <taxon>Nematoda</taxon>
        <taxon>Chromadorea</taxon>
        <taxon>Rhabditida</taxon>
        <taxon>Tylenchina</taxon>
        <taxon>Panagrolaimomorpha</taxon>
        <taxon>Panagrolaimoidea</taxon>
        <taxon>Panagrolaimidae</taxon>
        <taxon>Panagrolaimus</taxon>
    </lineage>
</organism>
<name>A0AC34F5D2_9BILA</name>
<protein>
    <submittedName>
        <fullName evidence="2">Uncharacterized protein</fullName>
    </submittedName>
</protein>